<comment type="caution">
    <text evidence="1">The sequence shown here is derived from an EMBL/GenBank/DDBJ whole genome shotgun (WGS) entry which is preliminary data.</text>
</comment>
<proteinExistence type="predicted"/>
<gene>
    <name evidence="1" type="ORF">NLG97_g1329</name>
</gene>
<reference evidence="1" key="1">
    <citation type="submission" date="2022-07" db="EMBL/GenBank/DDBJ databases">
        <title>Genome Sequence of Lecanicillium saksenae.</title>
        <authorList>
            <person name="Buettner E."/>
        </authorList>
    </citation>
    <scope>NUCLEOTIDE SEQUENCE</scope>
    <source>
        <strain evidence="1">VT-O1</strain>
    </source>
</reference>
<keyword evidence="2" id="KW-1185">Reference proteome</keyword>
<organism evidence="1 2">
    <name type="scientific">Lecanicillium saksenae</name>
    <dbReference type="NCBI Taxonomy" id="468837"/>
    <lineage>
        <taxon>Eukaryota</taxon>
        <taxon>Fungi</taxon>
        <taxon>Dikarya</taxon>
        <taxon>Ascomycota</taxon>
        <taxon>Pezizomycotina</taxon>
        <taxon>Sordariomycetes</taxon>
        <taxon>Hypocreomycetidae</taxon>
        <taxon>Hypocreales</taxon>
        <taxon>Cordycipitaceae</taxon>
        <taxon>Lecanicillium</taxon>
    </lineage>
</organism>
<evidence type="ECO:0000313" key="2">
    <source>
        <dbReference type="Proteomes" id="UP001148737"/>
    </source>
</evidence>
<accession>A0ACC1R498</accession>
<evidence type="ECO:0000313" key="1">
    <source>
        <dbReference type="EMBL" id="KAJ3498174.1"/>
    </source>
</evidence>
<protein>
    <submittedName>
        <fullName evidence="1">Uncharacterized protein</fullName>
    </submittedName>
</protein>
<name>A0ACC1R498_9HYPO</name>
<dbReference type="EMBL" id="JANAKD010000065">
    <property type="protein sequence ID" value="KAJ3498174.1"/>
    <property type="molecule type" value="Genomic_DNA"/>
</dbReference>
<dbReference type="Proteomes" id="UP001148737">
    <property type="component" value="Unassembled WGS sequence"/>
</dbReference>
<sequence length="446" mass="50244">MSSIKVGKYSFDWTDRHLSAEETGPLRYEYDELGSNTVNILQGMYRLKETAVGKGPPSRFDMYAALRDHHSEHETLSKLWTEVNTVPPWVDWHQIERGQKFFYRYAVANLTGFALQGFVGENSAASGVVEVLVRTGGFSTSLLRRRLLETFQFILQVTKDVNAIKPGSEGHISAVRARLLHGAVRERIMKLVEARPDYFNVEKFGVPINTLDSIHSISTFCCNHMWLQLPLMGVHPSQQEMADYIALFRYVGYLLATPDKYFASVSKAKATMESMLLHERELTDTSRVVGYNFVQCLQDMPPFNISADFIAAGSRMLNCDGFCDLLDFNRPGIVPYVCFRGLCWFVRGLALAQQSCPCLDETVVNYSRKLLHRAVITSKSGLGGASKLGFKYVPQLGKLTGRENNDRPALVSLFSRPVESFFFCFFLVIVLSPLLFAGGIIFLFVL</sequence>